<comment type="caution">
    <text evidence="2">The sequence shown here is derived from an EMBL/GenBank/DDBJ whole genome shotgun (WGS) entry which is preliminary data.</text>
</comment>
<sequence>MPTSSTGAIYSSDSPGNKLQAASDGSTRPASLAGISDCPTESIDRFLDNRSSSNPGIVAEYQRPPIELREAQEEAEAETQARVRMLAQLQVFDKLFALSGDRKS</sequence>
<dbReference type="AlphaFoldDB" id="A0A9W9E556"/>
<evidence type="ECO:0000313" key="3">
    <source>
        <dbReference type="Proteomes" id="UP001140511"/>
    </source>
</evidence>
<proteinExistence type="predicted"/>
<dbReference type="GeneID" id="80870530"/>
<dbReference type="EMBL" id="JAOPEN010000005">
    <property type="protein sequence ID" value="KAJ4857735.1"/>
    <property type="molecule type" value="Genomic_DNA"/>
</dbReference>
<feature type="compositionally biased region" description="Polar residues" evidence="1">
    <location>
        <begin position="1"/>
        <end position="17"/>
    </location>
</feature>
<reference evidence="2" key="1">
    <citation type="submission" date="2022-09" db="EMBL/GenBank/DDBJ databases">
        <title>Chromosome-level assembly of Trichoderma breve T069, a fungus used in development of biopesticide product.</title>
        <authorList>
            <person name="Lin R."/>
            <person name="Liu T."/>
        </authorList>
    </citation>
    <scope>NUCLEOTIDE SEQUENCE</scope>
    <source>
        <strain evidence="2">T069</strain>
    </source>
</reference>
<dbReference type="RefSeq" id="XP_056026791.1">
    <property type="nucleotide sequence ID" value="XM_056175842.1"/>
</dbReference>
<evidence type="ECO:0000313" key="2">
    <source>
        <dbReference type="EMBL" id="KAJ4857735.1"/>
    </source>
</evidence>
<organism evidence="2 3">
    <name type="scientific">Trichoderma breve</name>
    <dbReference type="NCBI Taxonomy" id="2034170"/>
    <lineage>
        <taxon>Eukaryota</taxon>
        <taxon>Fungi</taxon>
        <taxon>Dikarya</taxon>
        <taxon>Ascomycota</taxon>
        <taxon>Pezizomycotina</taxon>
        <taxon>Sordariomycetes</taxon>
        <taxon>Hypocreomycetidae</taxon>
        <taxon>Hypocreales</taxon>
        <taxon>Hypocreaceae</taxon>
        <taxon>Trichoderma</taxon>
    </lineage>
</organism>
<feature type="region of interest" description="Disordered" evidence="1">
    <location>
        <begin position="1"/>
        <end position="65"/>
    </location>
</feature>
<accession>A0A9W9E556</accession>
<name>A0A9W9E556_9HYPO</name>
<gene>
    <name evidence="2" type="ORF">T069G_08632</name>
</gene>
<evidence type="ECO:0000256" key="1">
    <source>
        <dbReference type="SAM" id="MobiDB-lite"/>
    </source>
</evidence>
<dbReference type="Proteomes" id="UP001140511">
    <property type="component" value="Unassembled WGS sequence"/>
</dbReference>
<protein>
    <submittedName>
        <fullName evidence="2">Uncharacterized protein</fullName>
    </submittedName>
</protein>
<keyword evidence="3" id="KW-1185">Reference proteome</keyword>